<evidence type="ECO:0000256" key="3">
    <source>
        <dbReference type="ARBA" id="ARBA00022692"/>
    </source>
</evidence>
<evidence type="ECO:0008006" key="9">
    <source>
        <dbReference type="Google" id="ProtNLM"/>
    </source>
</evidence>
<feature type="transmembrane region" description="Helical" evidence="6">
    <location>
        <begin position="128"/>
        <end position="147"/>
    </location>
</feature>
<feature type="transmembrane region" description="Helical" evidence="6">
    <location>
        <begin position="192"/>
        <end position="212"/>
    </location>
</feature>
<sequence length="398" mass="45009">MSWMFIGNSVYAMCQWLQLSLIAKFCQPFELGSYTIALAISAPVLLFTGLQLRAIQVTDNNGEWQFGHYLGLRVITSVLGIATIIALSLFLDWENKMLLYLISILKILEGISEIFNTKQQALERMEEVAKSYILKGVGTTFALYTGVFLLKDINIGLFIAVVLNVLIIYLYDYRSCSSLLTEDKVLRFEWRLLKQLAVKAFPLGLVVLIISLNGNFSKYIIEFKLGTEKQGIYSTLSYVIVLGTFISYAVGQAFIPRLSNFYAIGDLKSFVGLVKKFVGFNWLVGVILYLSFIVLGESFLLIFFSKEIALHYKIFNLIMLSSVFILPASALGYSITAMRLFKVQPYINVCVFATNVLLCFLLIDKYELQGIVMATITATFLQIILTSFIIFRTLRVIR</sequence>
<keyword evidence="2" id="KW-1003">Cell membrane</keyword>
<dbReference type="PANTHER" id="PTHR30250">
    <property type="entry name" value="PST FAMILY PREDICTED COLANIC ACID TRANSPORTER"/>
    <property type="match status" value="1"/>
</dbReference>
<feature type="transmembrane region" description="Helical" evidence="6">
    <location>
        <begin position="31"/>
        <end position="50"/>
    </location>
</feature>
<reference evidence="7 8" key="1">
    <citation type="submission" date="2021-07" db="EMBL/GenBank/DDBJ databases">
        <authorList>
            <person name="Kim M.K."/>
        </authorList>
    </citation>
    <scope>NUCLEOTIDE SEQUENCE [LARGE SCALE GENOMIC DNA]</scope>
    <source>
        <strain evidence="7 8">HLY7-15</strain>
    </source>
</reference>
<dbReference type="InterPro" id="IPR050833">
    <property type="entry name" value="Poly_Biosynth_Transport"/>
</dbReference>
<feature type="transmembrane region" description="Helical" evidence="6">
    <location>
        <begin position="70"/>
        <end position="91"/>
    </location>
</feature>
<organism evidence="7 8">
    <name type="scientific">Pontibacter populi</name>
    <dbReference type="NCBI Taxonomy" id="890055"/>
    <lineage>
        <taxon>Bacteria</taxon>
        <taxon>Pseudomonadati</taxon>
        <taxon>Bacteroidota</taxon>
        <taxon>Cytophagia</taxon>
        <taxon>Cytophagales</taxon>
        <taxon>Hymenobacteraceae</taxon>
        <taxon>Pontibacter</taxon>
    </lineage>
</organism>
<evidence type="ECO:0000256" key="4">
    <source>
        <dbReference type="ARBA" id="ARBA00022989"/>
    </source>
</evidence>
<feature type="transmembrane region" description="Helical" evidence="6">
    <location>
        <begin position="369"/>
        <end position="391"/>
    </location>
</feature>
<keyword evidence="3 6" id="KW-0812">Transmembrane</keyword>
<comment type="caution">
    <text evidence="7">The sequence shown here is derived from an EMBL/GenBank/DDBJ whole genome shotgun (WGS) entry which is preliminary data.</text>
</comment>
<feature type="transmembrane region" description="Helical" evidence="6">
    <location>
        <begin position="232"/>
        <end position="256"/>
    </location>
</feature>
<dbReference type="EMBL" id="JAHWXQ010000003">
    <property type="protein sequence ID" value="MBW3366056.1"/>
    <property type="molecule type" value="Genomic_DNA"/>
</dbReference>
<evidence type="ECO:0000256" key="2">
    <source>
        <dbReference type="ARBA" id="ARBA00022475"/>
    </source>
</evidence>
<keyword evidence="5 6" id="KW-0472">Membrane</keyword>
<comment type="subcellular location">
    <subcellularLocation>
        <location evidence="1">Cell membrane</location>
        <topology evidence="1">Multi-pass membrane protein</topology>
    </subcellularLocation>
</comment>
<feature type="transmembrane region" description="Helical" evidence="6">
    <location>
        <begin position="310"/>
        <end position="333"/>
    </location>
</feature>
<accession>A0ABS6XDT2</accession>
<feature type="transmembrane region" description="Helical" evidence="6">
    <location>
        <begin position="345"/>
        <end position="363"/>
    </location>
</feature>
<name>A0ABS6XDT2_9BACT</name>
<dbReference type="Proteomes" id="UP000774935">
    <property type="component" value="Unassembled WGS sequence"/>
</dbReference>
<feature type="transmembrane region" description="Helical" evidence="6">
    <location>
        <begin position="277"/>
        <end position="304"/>
    </location>
</feature>
<protein>
    <recommendedName>
        <fullName evidence="9">Polysaccharide biosynthesis protein</fullName>
    </recommendedName>
</protein>
<evidence type="ECO:0000313" key="7">
    <source>
        <dbReference type="EMBL" id="MBW3366056.1"/>
    </source>
</evidence>
<proteinExistence type="predicted"/>
<feature type="transmembrane region" description="Helical" evidence="6">
    <location>
        <begin position="153"/>
        <end position="171"/>
    </location>
</feature>
<keyword evidence="8" id="KW-1185">Reference proteome</keyword>
<evidence type="ECO:0000256" key="1">
    <source>
        <dbReference type="ARBA" id="ARBA00004651"/>
    </source>
</evidence>
<keyword evidence="4 6" id="KW-1133">Transmembrane helix</keyword>
<evidence type="ECO:0000256" key="6">
    <source>
        <dbReference type="SAM" id="Phobius"/>
    </source>
</evidence>
<evidence type="ECO:0000256" key="5">
    <source>
        <dbReference type="ARBA" id="ARBA00023136"/>
    </source>
</evidence>
<gene>
    <name evidence="7" type="ORF">KYK27_13420</name>
</gene>
<evidence type="ECO:0000313" key="8">
    <source>
        <dbReference type="Proteomes" id="UP000774935"/>
    </source>
</evidence>
<dbReference type="PANTHER" id="PTHR30250:SF11">
    <property type="entry name" value="O-ANTIGEN TRANSPORTER-RELATED"/>
    <property type="match status" value="1"/>
</dbReference>